<dbReference type="NCBIfam" id="NF004760">
    <property type="entry name" value="PRK06091.1"/>
    <property type="match status" value="1"/>
</dbReference>
<dbReference type="InterPro" id="IPR003781">
    <property type="entry name" value="CoA-bd"/>
</dbReference>
<dbReference type="GO" id="GO:0004776">
    <property type="term" value="F:succinate-CoA ligase (GDP-forming) activity"/>
    <property type="evidence" value="ECO:0007669"/>
    <property type="project" value="TreeGrafter"/>
</dbReference>
<reference evidence="3" key="1">
    <citation type="submission" date="2019-09" db="EMBL/GenBank/DDBJ databases">
        <title>Characterisation of the sponge microbiome using genome-centric metagenomics.</title>
        <authorList>
            <person name="Engelberts J.P."/>
            <person name="Robbins S.J."/>
            <person name="De Goeij J.M."/>
            <person name="Aranda M."/>
            <person name="Bell S.C."/>
            <person name="Webster N.S."/>
        </authorList>
    </citation>
    <scope>NUCLEOTIDE SEQUENCE</scope>
    <source>
        <strain evidence="3">SB0675_bin_29</strain>
    </source>
</reference>
<accession>A0A6B1G2H5</accession>
<dbReference type="InterPro" id="IPR016102">
    <property type="entry name" value="Succinyl-CoA_synth-like"/>
</dbReference>
<dbReference type="GO" id="GO:0005829">
    <property type="term" value="C:cytosol"/>
    <property type="evidence" value="ECO:0007669"/>
    <property type="project" value="TreeGrafter"/>
</dbReference>
<dbReference type="Pfam" id="PF00549">
    <property type="entry name" value="Ligase_CoA"/>
    <property type="match status" value="1"/>
</dbReference>
<evidence type="ECO:0000259" key="2">
    <source>
        <dbReference type="Pfam" id="PF02629"/>
    </source>
</evidence>
<dbReference type="GO" id="GO:0004775">
    <property type="term" value="F:succinate-CoA ligase (ADP-forming) activity"/>
    <property type="evidence" value="ECO:0007669"/>
    <property type="project" value="TreeGrafter"/>
</dbReference>
<dbReference type="SUPFAM" id="SSF52210">
    <property type="entry name" value="Succinyl-CoA synthetase domains"/>
    <property type="match status" value="2"/>
</dbReference>
<evidence type="ECO:0000259" key="1">
    <source>
        <dbReference type="Pfam" id="PF00549"/>
    </source>
</evidence>
<proteinExistence type="predicted"/>
<dbReference type="PANTHER" id="PTHR11117">
    <property type="entry name" value="SUCCINYL-COA LIGASE SUBUNIT ALPHA"/>
    <property type="match status" value="1"/>
</dbReference>
<dbReference type="PANTHER" id="PTHR11117:SF24">
    <property type="entry name" value="PROTEIN FDRA"/>
    <property type="match status" value="1"/>
</dbReference>
<dbReference type="Gene3D" id="3.40.50.261">
    <property type="entry name" value="Succinyl-CoA synthetase domains"/>
    <property type="match status" value="2"/>
</dbReference>
<dbReference type="GO" id="GO:0009361">
    <property type="term" value="C:succinate-CoA ligase complex (ADP-forming)"/>
    <property type="evidence" value="ECO:0007669"/>
    <property type="project" value="TreeGrafter"/>
</dbReference>
<organism evidence="3">
    <name type="scientific">Caldilineaceae bacterium SB0675_bin_29</name>
    <dbReference type="NCBI Taxonomy" id="2605266"/>
    <lineage>
        <taxon>Bacteria</taxon>
        <taxon>Bacillati</taxon>
        <taxon>Chloroflexota</taxon>
        <taxon>Caldilineae</taxon>
        <taxon>Caldilineales</taxon>
        <taxon>Caldilineaceae</taxon>
    </lineage>
</organism>
<sequence length="606" mass="63692">MEDPSVPDDSAIASPAATLAEIRAGSYYDSVVLMLLQRALTELPGVMDAGVVMGTAANKELLGQSGLLSEEIQGAAPEDLILVVKAVSEKAGRSALTRVDDLLAVRRPQQTDTYQPKSLSSATRMIPEAEWILVSVPGRYAAAVAREALNLGKNVFLYSDNVSLEDEISLKETAANKGRLMMGPDCGTARIDGIGLGFANRVRKGRIGIVAASGTGLQTVMVGIHRLGRGVSQAYGTGGRDLSAEVQARSAKHALALLKEDAETDVIVVVSKPPAAAVARDLLAEAASCDKPTVINFIGYGSPQEQLPTAPSIHFARTLDETAEVAVRLTTSADSQCGVESDALPSRAMDTLSRLVQSPQPHTFLRGLYSGGTLAYEALFLLQDSLPSVRSNGPLPGGEFLDNPHHSQGHTVVDLGGDAFTVGRLHPMLDNDLRVRRLLQEAQDPGTGLIVLDVVLGDGAHADPAGELAPAIEEAVSVATQKGRALPVIAVVIGTDCDPQGLDRQVEQLKAAGAYVFTRHDDAMRAVACAFAGGREGRLHSPSELEPGVPNATGDVSSSSAFAAINVGLESFTDSLRDQGAEVVHVDWRPPAGGDERLASLLNRLR</sequence>
<feature type="domain" description="CoA-binding" evidence="2">
    <location>
        <begin position="204"/>
        <end position="283"/>
    </location>
</feature>
<feature type="domain" description="ATP-citrate synthase/succinyl-CoA ligase C-terminal" evidence="1">
    <location>
        <begin position="368"/>
        <end position="527"/>
    </location>
</feature>
<comment type="caution">
    <text evidence="3">The sequence shown here is derived from an EMBL/GenBank/DDBJ whole genome shotgun (WGS) entry which is preliminary data.</text>
</comment>
<dbReference type="AlphaFoldDB" id="A0A6B1G2H5"/>
<dbReference type="EMBL" id="VYDA01000036">
    <property type="protein sequence ID" value="MYH60404.1"/>
    <property type="molecule type" value="Genomic_DNA"/>
</dbReference>
<name>A0A6B1G2H5_9CHLR</name>
<dbReference type="InterPro" id="IPR005811">
    <property type="entry name" value="SUCC_ACL_C"/>
</dbReference>
<dbReference type="GO" id="GO:0006099">
    <property type="term" value="P:tricarboxylic acid cycle"/>
    <property type="evidence" value="ECO:0007669"/>
    <property type="project" value="TreeGrafter"/>
</dbReference>
<evidence type="ECO:0000313" key="3">
    <source>
        <dbReference type="EMBL" id="MYH60404.1"/>
    </source>
</evidence>
<gene>
    <name evidence="3" type="primary">fdrA</name>
    <name evidence="3" type="ORF">F4148_01070</name>
</gene>
<dbReference type="Gene3D" id="3.40.50.720">
    <property type="entry name" value="NAD(P)-binding Rossmann-like Domain"/>
    <property type="match status" value="1"/>
</dbReference>
<protein>
    <submittedName>
        <fullName evidence="3">Acyl-CoA synthetase FdrA</fullName>
    </submittedName>
</protein>
<dbReference type="Pfam" id="PF02629">
    <property type="entry name" value="CoA_binding"/>
    <property type="match status" value="1"/>
</dbReference>